<dbReference type="PANTHER" id="PTHR23221">
    <property type="entry name" value="GLYCOSYLPHOSPHATIDYLINOSITOL PHOSPHOLIPASE D"/>
    <property type="match status" value="1"/>
</dbReference>
<dbReference type="SUPFAM" id="SSF69318">
    <property type="entry name" value="Integrin alpha N-terminal domain"/>
    <property type="match status" value="1"/>
</dbReference>
<evidence type="ECO:0000256" key="10">
    <source>
        <dbReference type="ARBA" id="ARBA00029753"/>
    </source>
</evidence>
<keyword evidence="8" id="KW-0378">Hydrolase</keyword>
<evidence type="ECO:0000256" key="12">
    <source>
        <dbReference type="PROSITE-ProRule" id="PRU00803"/>
    </source>
</evidence>
<dbReference type="PROSITE" id="PS51470">
    <property type="entry name" value="FG_GAP"/>
    <property type="match status" value="2"/>
</dbReference>
<feature type="repeat" description="FG-GAP" evidence="12">
    <location>
        <begin position="553"/>
        <end position="613"/>
    </location>
</feature>
<evidence type="ECO:0000256" key="8">
    <source>
        <dbReference type="ARBA" id="ARBA00022801"/>
    </source>
</evidence>
<dbReference type="PANTHER" id="PTHR23221:SF7">
    <property type="entry name" value="PHOSPHATIDYLINOSITOL-GLYCAN-SPECIFIC PHOSPHOLIPASE D"/>
    <property type="match status" value="1"/>
</dbReference>
<evidence type="ECO:0000256" key="2">
    <source>
        <dbReference type="ARBA" id="ARBA00008652"/>
    </source>
</evidence>
<comment type="subcellular location">
    <subcellularLocation>
        <location evidence="1">Secreted</location>
    </subcellularLocation>
</comment>
<dbReference type="SMART" id="SM00191">
    <property type="entry name" value="Int_alpha"/>
    <property type="match status" value="3"/>
</dbReference>
<keyword evidence="6 13" id="KW-0732">Signal</keyword>
<evidence type="ECO:0000256" key="11">
    <source>
        <dbReference type="ARBA" id="ARBA00093237"/>
    </source>
</evidence>
<gene>
    <name evidence="15" type="ORF">BCR33DRAFT_717491</name>
</gene>
<dbReference type="InterPro" id="IPR029002">
    <property type="entry name" value="PLPC/GPLD1"/>
</dbReference>
<evidence type="ECO:0000256" key="3">
    <source>
        <dbReference type="ARBA" id="ARBA00012284"/>
    </source>
</evidence>
<feature type="signal peptide" evidence="13">
    <location>
        <begin position="1"/>
        <end position="18"/>
    </location>
</feature>
<accession>A0A1Y2CA89</accession>
<dbReference type="GO" id="GO:0005615">
    <property type="term" value="C:extracellular space"/>
    <property type="evidence" value="ECO:0007669"/>
    <property type="project" value="TreeGrafter"/>
</dbReference>
<comment type="catalytic activity">
    <reaction evidence="11">
        <text>a 6-(alpha-D-glucosaminyl)-1-(1,2-diacyl-sn-glycero-3-phospho)-1D-myo-inositol + H2O = 6-(alpha-D-glucosaminyl)-1D-myo-inositol + a 1,2-diacyl-sn-glycero-3-phosphate + H(+)</text>
        <dbReference type="Rhea" id="RHEA:10832"/>
        <dbReference type="ChEBI" id="CHEBI:15377"/>
        <dbReference type="ChEBI" id="CHEBI:15378"/>
        <dbReference type="ChEBI" id="CHEBI:57997"/>
        <dbReference type="ChEBI" id="CHEBI:58608"/>
        <dbReference type="ChEBI" id="CHEBI:58700"/>
        <dbReference type="EC" id="3.1.4.50"/>
    </reaction>
</comment>
<keyword evidence="9" id="KW-0325">Glycoprotein</keyword>
<dbReference type="InterPro" id="IPR013519">
    <property type="entry name" value="Int_alpha_beta-p"/>
</dbReference>
<protein>
    <recommendedName>
        <fullName evidence="4">Phosphatidylinositol-glycan-specific phospholipase D</fullName>
        <ecNumber evidence="3">3.1.4.50</ecNumber>
    </recommendedName>
    <alternativeName>
        <fullName evidence="10">Glycosyl-phosphatidylinositol-specific phospholipase D</fullName>
    </alternativeName>
</protein>
<evidence type="ECO:0000256" key="5">
    <source>
        <dbReference type="ARBA" id="ARBA00022525"/>
    </source>
</evidence>
<evidence type="ECO:0000313" key="15">
    <source>
        <dbReference type="EMBL" id="ORY43856.1"/>
    </source>
</evidence>
<evidence type="ECO:0000256" key="6">
    <source>
        <dbReference type="ARBA" id="ARBA00022729"/>
    </source>
</evidence>
<dbReference type="InterPro" id="IPR028994">
    <property type="entry name" value="Integrin_alpha_N"/>
</dbReference>
<dbReference type="Proteomes" id="UP000193642">
    <property type="component" value="Unassembled WGS sequence"/>
</dbReference>
<evidence type="ECO:0000313" key="16">
    <source>
        <dbReference type="Proteomes" id="UP000193642"/>
    </source>
</evidence>
<dbReference type="InterPro" id="IPR013517">
    <property type="entry name" value="FG-GAP"/>
</dbReference>
<dbReference type="Pfam" id="PF00882">
    <property type="entry name" value="Zn_dep_PLPC"/>
    <property type="match status" value="1"/>
</dbReference>
<keyword evidence="16" id="KW-1185">Reference proteome</keyword>
<feature type="repeat" description="FG-GAP" evidence="12">
    <location>
        <begin position="471"/>
        <end position="530"/>
    </location>
</feature>
<proteinExistence type="inferred from homology"/>
<dbReference type="Pfam" id="PF01839">
    <property type="entry name" value="FG-GAP"/>
    <property type="match status" value="2"/>
</dbReference>
<feature type="domain" description="Phospholipase C/D" evidence="14">
    <location>
        <begin position="23"/>
        <end position="212"/>
    </location>
</feature>
<dbReference type="GO" id="GO:0004621">
    <property type="term" value="F:glycosylphosphatidylinositol phospholipase D activity"/>
    <property type="evidence" value="ECO:0007669"/>
    <property type="project" value="UniProtKB-EC"/>
</dbReference>
<feature type="chain" id="PRO_5012440669" description="Phosphatidylinositol-glycan-specific phospholipase D" evidence="13">
    <location>
        <begin position="19"/>
        <end position="886"/>
    </location>
</feature>
<name>A0A1Y2CA89_9FUNG</name>
<evidence type="ECO:0000256" key="4">
    <source>
        <dbReference type="ARBA" id="ARBA00015988"/>
    </source>
</evidence>
<dbReference type="STRING" id="329046.A0A1Y2CA89"/>
<evidence type="ECO:0000256" key="1">
    <source>
        <dbReference type="ARBA" id="ARBA00004613"/>
    </source>
</evidence>
<keyword evidence="7" id="KW-0677">Repeat</keyword>
<dbReference type="OrthoDB" id="5317514at2759"/>
<dbReference type="EMBL" id="MCGO01000024">
    <property type="protein sequence ID" value="ORY43856.1"/>
    <property type="molecule type" value="Genomic_DNA"/>
</dbReference>
<evidence type="ECO:0000256" key="13">
    <source>
        <dbReference type="SAM" id="SignalP"/>
    </source>
</evidence>
<evidence type="ECO:0000259" key="14">
    <source>
        <dbReference type="Pfam" id="PF00882"/>
    </source>
</evidence>
<dbReference type="Gene3D" id="2.130.10.130">
    <property type="entry name" value="Integrin alpha, N-terminal"/>
    <property type="match status" value="2"/>
</dbReference>
<organism evidence="15 16">
    <name type="scientific">Rhizoclosmatium globosum</name>
    <dbReference type="NCBI Taxonomy" id="329046"/>
    <lineage>
        <taxon>Eukaryota</taxon>
        <taxon>Fungi</taxon>
        <taxon>Fungi incertae sedis</taxon>
        <taxon>Chytridiomycota</taxon>
        <taxon>Chytridiomycota incertae sedis</taxon>
        <taxon>Chytridiomycetes</taxon>
        <taxon>Chytridiales</taxon>
        <taxon>Chytriomycetaceae</taxon>
        <taxon>Rhizoclosmatium</taxon>
    </lineage>
</organism>
<dbReference type="AlphaFoldDB" id="A0A1Y2CA89"/>
<evidence type="ECO:0000256" key="7">
    <source>
        <dbReference type="ARBA" id="ARBA00022737"/>
    </source>
</evidence>
<dbReference type="EC" id="3.1.4.50" evidence="3"/>
<keyword evidence="5" id="KW-0964">Secreted</keyword>
<sequence length="886" mass="96759">MAVHTLIAVVALTNLVAACGMTTHIHVSERALSSASQLYSSNIFERISLPSLHAGSFFPDWGYSCANQNDAGEAAHWPAFWDAAFTHLHEKHPPTYNNITRELEWSNEAIPLISFYLGMVSHGVSDYIWHNLDNSGWGLVQALAHNAFNGSFARAHKAADFGGEFALAHSMDLNTMVQSKWHVPTGDLVEIYKSLGYEVSVFDLNRCMTLGYSATQGIRVAGKYLFPHWAQESPLLIDMFYSYPHGGIQSMSRSVVSCWLFIIKNGFQGMKNLPLECAGGINGGFVSANQDKLQDLEGPEQFTFQRNEHVHHMQSIMDWAKEIRPRVTSFKNQTFEIKANTWNLWWNGLGRFSTWTLPAKSDEERPSKLTRLLSVLPEAVTEFYQISKSWVLQTNCHSIDHMQRVAKMNTFYTKNPNADLGESITSGNLSASRTLDLILAAPGYASQRGCVFVLSNMSHEELSLSEKLEVESMATVQICGPSDQGRFGTSMAVLDFNLDGVDDLVVSAPFAFSDTGAVYVFYGSADGGLARKCRKKRRGCKLTANVDSDIVIRGSLFGQINGIRGFGYVLTVGDVSGNGKLDLVVGSPYFGSWFSPNRGVVHSFQSSSYHRPTLIVNDALWSLSSPSGQNYEEFGASIGVIGDLLIVGSPGWKASYFENSHGMVQVFQILNGNAPVQVGSTAGEEPSTGFGRNFLVSLLGDDDESKEYLLASSPTENSSDARAKFLDLPGVATPFKSRGYGAGVVRVIDPTSLTSGSRSLSSVTLSTLKGSKSNARLGGSGMYMENGELWVAEALVDGESGRIYRISNDTIFQDPIISLHRPKHGGGGHRHDPELVSELFPRGLSCISGGKSGDRLGVAIHRMDFDDDDGSDLIVATGTGLVHLFW</sequence>
<comment type="caution">
    <text evidence="15">The sequence shown here is derived from an EMBL/GenBank/DDBJ whole genome shotgun (WGS) entry which is preliminary data.</text>
</comment>
<dbReference type="GO" id="GO:0031012">
    <property type="term" value="C:extracellular matrix"/>
    <property type="evidence" value="ECO:0007669"/>
    <property type="project" value="TreeGrafter"/>
</dbReference>
<evidence type="ECO:0000256" key="9">
    <source>
        <dbReference type="ARBA" id="ARBA00023180"/>
    </source>
</evidence>
<reference evidence="15 16" key="1">
    <citation type="submission" date="2016-07" db="EMBL/GenBank/DDBJ databases">
        <title>Pervasive Adenine N6-methylation of Active Genes in Fungi.</title>
        <authorList>
            <consortium name="DOE Joint Genome Institute"/>
            <person name="Mondo S.J."/>
            <person name="Dannebaum R.O."/>
            <person name="Kuo R.C."/>
            <person name="Labutti K."/>
            <person name="Haridas S."/>
            <person name="Kuo A."/>
            <person name="Salamov A."/>
            <person name="Ahrendt S.R."/>
            <person name="Lipzen A."/>
            <person name="Sullivan W."/>
            <person name="Andreopoulos W.B."/>
            <person name="Clum A."/>
            <person name="Lindquist E."/>
            <person name="Daum C."/>
            <person name="Ramamoorthy G.K."/>
            <person name="Gryganskyi A."/>
            <person name="Culley D."/>
            <person name="Magnuson J.K."/>
            <person name="James T.Y."/>
            <person name="O'Malley M.A."/>
            <person name="Stajich J.E."/>
            <person name="Spatafora J.W."/>
            <person name="Visel A."/>
            <person name="Grigoriev I.V."/>
        </authorList>
    </citation>
    <scope>NUCLEOTIDE SEQUENCE [LARGE SCALE GENOMIC DNA]</scope>
    <source>
        <strain evidence="15 16">JEL800</strain>
    </source>
</reference>
<comment type="similarity">
    <text evidence="2">Belongs to the GPLD1 family.</text>
</comment>